<keyword evidence="1" id="KW-1133">Transmembrane helix</keyword>
<evidence type="ECO:0000256" key="1">
    <source>
        <dbReference type="SAM" id="Phobius"/>
    </source>
</evidence>
<feature type="transmembrane region" description="Helical" evidence="1">
    <location>
        <begin position="20"/>
        <end position="38"/>
    </location>
</feature>
<dbReference type="InterPro" id="IPR007047">
    <property type="entry name" value="Flp_Fap"/>
</dbReference>
<dbReference type="EMBL" id="JAROCY010000001">
    <property type="protein sequence ID" value="MDF8331854.1"/>
    <property type="molecule type" value="Genomic_DNA"/>
</dbReference>
<keyword evidence="1" id="KW-0812">Transmembrane</keyword>
<name>A0ABT6CD44_9SPHN</name>
<comment type="caution">
    <text evidence="2">The sequence shown here is derived from an EMBL/GenBank/DDBJ whole genome shotgun (WGS) entry which is preliminary data.</text>
</comment>
<evidence type="ECO:0000313" key="2">
    <source>
        <dbReference type="EMBL" id="MDF8331854.1"/>
    </source>
</evidence>
<dbReference type="Proteomes" id="UP001222770">
    <property type="component" value="Unassembled WGS sequence"/>
</dbReference>
<organism evidence="2 3">
    <name type="scientific">Novosphingobium cyanobacteriorum</name>
    <dbReference type="NCBI Taxonomy" id="3024215"/>
    <lineage>
        <taxon>Bacteria</taxon>
        <taxon>Pseudomonadati</taxon>
        <taxon>Pseudomonadota</taxon>
        <taxon>Alphaproteobacteria</taxon>
        <taxon>Sphingomonadales</taxon>
        <taxon>Sphingomonadaceae</taxon>
        <taxon>Novosphingobium</taxon>
    </lineage>
</organism>
<protein>
    <submittedName>
        <fullName evidence="2">Flp family type IVb pilin</fullName>
    </submittedName>
</protein>
<keyword evidence="3" id="KW-1185">Reference proteome</keyword>
<dbReference type="RefSeq" id="WP_277274964.1">
    <property type="nucleotide sequence ID" value="NZ_JAROCY010000001.1"/>
</dbReference>
<evidence type="ECO:0000313" key="3">
    <source>
        <dbReference type="Proteomes" id="UP001222770"/>
    </source>
</evidence>
<gene>
    <name evidence="2" type="ORF">POM99_01440</name>
</gene>
<proteinExistence type="predicted"/>
<accession>A0ABT6CD44</accession>
<dbReference type="Pfam" id="PF04964">
    <property type="entry name" value="Flp_Fap"/>
    <property type="match status" value="1"/>
</dbReference>
<keyword evidence="1" id="KW-0472">Membrane</keyword>
<reference evidence="2 3" key="1">
    <citation type="submission" date="2023-03" db="EMBL/GenBank/DDBJ databases">
        <title>Novosphingobium cyanobacteriorum sp. nov., isolated from a eutrophic reservoir during the Microcystis bloom period.</title>
        <authorList>
            <person name="Kang M."/>
            <person name="Le V."/>
            <person name="Ko S.-R."/>
            <person name="Lee S.-A."/>
            <person name="Ahn C.-Y."/>
        </authorList>
    </citation>
    <scope>NUCLEOTIDE SEQUENCE [LARGE SCALE GENOMIC DNA]</scope>
    <source>
        <strain evidence="2 3">HBC54</strain>
    </source>
</reference>
<sequence>MLRKLHELMKDNSAATAVEYGLLVGVFAIGMTFGARSLTNQLYNLWHAVENNSNKALKSHN</sequence>